<dbReference type="EMBL" id="JAPFFF010000016">
    <property type="protein sequence ID" value="KAK8865291.1"/>
    <property type="molecule type" value="Genomic_DNA"/>
</dbReference>
<dbReference type="Proteomes" id="UP001470230">
    <property type="component" value="Unassembled WGS sequence"/>
</dbReference>
<gene>
    <name evidence="1" type="ORF">M9Y10_010831</name>
</gene>
<evidence type="ECO:0000313" key="1">
    <source>
        <dbReference type="EMBL" id="KAK8865291.1"/>
    </source>
</evidence>
<keyword evidence="2" id="KW-1185">Reference proteome</keyword>
<name>A0ABR2INP1_9EUKA</name>
<organism evidence="1 2">
    <name type="scientific">Tritrichomonas musculus</name>
    <dbReference type="NCBI Taxonomy" id="1915356"/>
    <lineage>
        <taxon>Eukaryota</taxon>
        <taxon>Metamonada</taxon>
        <taxon>Parabasalia</taxon>
        <taxon>Tritrichomonadida</taxon>
        <taxon>Tritrichomonadidae</taxon>
        <taxon>Tritrichomonas</taxon>
    </lineage>
</organism>
<protein>
    <submittedName>
        <fullName evidence="1">Uncharacterized protein</fullName>
    </submittedName>
</protein>
<proteinExistence type="predicted"/>
<accession>A0ABR2INP1</accession>
<sequence length="135" mass="15777">MTLNGKCVFNEFPIPSHIIRKHLIINSNTQINDPYSLFLNALMNVTSLSFEIGYINQASALFIFRKVLKDMLSIAVSINYDIDEHKSNVFSQENEHQSHQEDLEKLQTQENELQPQKKECIIITQFEIYPKNIYE</sequence>
<comment type="caution">
    <text evidence="1">The sequence shown here is derived from an EMBL/GenBank/DDBJ whole genome shotgun (WGS) entry which is preliminary data.</text>
</comment>
<evidence type="ECO:0000313" key="2">
    <source>
        <dbReference type="Proteomes" id="UP001470230"/>
    </source>
</evidence>
<reference evidence="1 2" key="1">
    <citation type="submission" date="2024-04" db="EMBL/GenBank/DDBJ databases">
        <title>Tritrichomonas musculus Genome.</title>
        <authorList>
            <person name="Alves-Ferreira E."/>
            <person name="Grigg M."/>
            <person name="Lorenzi H."/>
            <person name="Galac M."/>
        </authorList>
    </citation>
    <scope>NUCLEOTIDE SEQUENCE [LARGE SCALE GENOMIC DNA]</scope>
    <source>
        <strain evidence="1 2">EAF2021</strain>
    </source>
</reference>